<dbReference type="Gene3D" id="3.60.21.10">
    <property type="match status" value="1"/>
</dbReference>
<evidence type="ECO:0000313" key="5">
    <source>
        <dbReference type="EMBL" id="ADW67103.1"/>
    </source>
</evidence>
<protein>
    <recommendedName>
        <fullName evidence="4">Calcineurin-like phosphoesterase domain-containing protein</fullName>
    </recommendedName>
</protein>
<dbReference type="KEGG" id="acm:AciX9_0012"/>
<dbReference type="GO" id="GO:0016787">
    <property type="term" value="F:hydrolase activity"/>
    <property type="evidence" value="ECO:0007669"/>
    <property type="project" value="UniProtKB-KW"/>
</dbReference>
<evidence type="ECO:0000259" key="4">
    <source>
        <dbReference type="Pfam" id="PF00149"/>
    </source>
</evidence>
<proteinExistence type="predicted"/>
<sequence length="486" mass="51764">MFKRYVLGCLVMMLGVGSAGAQASAANAKVATVPVVMLSDLHFDPFHDPVKVPLLVKAPLEEWDRILGGPDSAGQAAAFAAIQTQCKAKENPDSSYALLRSALLAAKAQTPSVGFVMVSGDLLVHDLDCRYPASMKLEASAGDDQAVSAAFAEKTTVYVMKKVEATFAAVPVYLALGNNDSRCNHNRLSLHDEYLKASAAAVVDGLRGVSAAEKTAAMGTYESAGYYAVTMPGVMSGTRLLVVDDIYMMPKYANCEADDQDQQGAQEQMVWLQKELEDARTKGMSVWLLGHLPPAVNPDSSLEKGDSFCTKGKVVRYQTTDDLATEMTAYADVLKLGVFGHTHMDELHLLRGKDAGVPVKVVGSVSPVDGNVPSFTVGLVATASAKLMDYSVYEASNSTGVGTTWPKEYGFDETYHEPSFSAEPLSDLIGRLRADTSGKGEESRAYQTHFIKGSSGKKLSGSWPGYVCGLDNATAKGFKACVCGAK</sequence>
<reference evidence="6" key="1">
    <citation type="submission" date="2011-01" db="EMBL/GenBank/DDBJ databases">
        <title>Complete sequence of chromosome of Acidobacterium sp. MP5ACTX9.</title>
        <authorList>
            <consortium name="US DOE Joint Genome Institute"/>
            <person name="Lucas S."/>
            <person name="Copeland A."/>
            <person name="Lapidus A."/>
            <person name="Cheng J.-F."/>
            <person name="Goodwin L."/>
            <person name="Pitluck S."/>
            <person name="Teshima H."/>
            <person name="Detter J.C."/>
            <person name="Han C."/>
            <person name="Tapia R."/>
            <person name="Land M."/>
            <person name="Hauser L."/>
            <person name="Kyrpides N."/>
            <person name="Ivanova N."/>
            <person name="Ovchinnikova G."/>
            <person name="Pagani I."/>
            <person name="Rawat S.R."/>
            <person name="Mannisto M."/>
            <person name="Haggblom M.M."/>
            <person name="Woyke T."/>
        </authorList>
    </citation>
    <scope>NUCLEOTIDE SEQUENCE [LARGE SCALE GENOMIC DNA]</scope>
    <source>
        <strain evidence="6">MP5ACTX9</strain>
    </source>
</reference>
<dbReference type="Proteomes" id="UP000000343">
    <property type="component" value="Chromosome"/>
</dbReference>
<dbReference type="InterPro" id="IPR004843">
    <property type="entry name" value="Calcineurin-like_PHP"/>
</dbReference>
<keyword evidence="6" id="KW-1185">Reference proteome</keyword>
<dbReference type="AlphaFoldDB" id="E8X443"/>
<accession>E8X443</accession>
<name>E8X443_GRATM</name>
<dbReference type="eggNOG" id="COG1409">
    <property type="taxonomic scope" value="Bacteria"/>
</dbReference>
<keyword evidence="3" id="KW-0732">Signal</keyword>
<dbReference type="STRING" id="1198114.AciX9_0012"/>
<evidence type="ECO:0000256" key="2">
    <source>
        <dbReference type="ARBA" id="ARBA00023180"/>
    </source>
</evidence>
<dbReference type="Pfam" id="PF00149">
    <property type="entry name" value="Metallophos"/>
    <property type="match status" value="1"/>
</dbReference>
<evidence type="ECO:0000313" key="6">
    <source>
        <dbReference type="Proteomes" id="UP000000343"/>
    </source>
</evidence>
<feature type="domain" description="Calcineurin-like phosphoesterase" evidence="4">
    <location>
        <begin position="34"/>
        <end position="344"/>
    </location>
</feature>
<dbReference type="PANTHER" id="PTHR10340">
    <property type="entry name" value="SPHINGOMYELIN PHOSPHODIESTERASE"/>
    <property type="match status" value="1"/>
</dbReference>
<evidence type="ECO:0000256" key="1">
    <source>
        <dbReference type="ARBA" id="ARBA00022801"/>
    </source>
</evidence>
<dbReference type="PANTHER" id="PTHR10340:SF57">
    <property type="entry name" value="METALLOPHOS DOMAIN-CONTAINING PROTEIN"/>
    <property type="match status" value="1"/>
</dbReference>
<keyword evidence="2" id="KW-0325">Glycoprotein</keyword>
<keyword evidence="1" id="KW-0378">Hydrolase</keyword>
<evidence type="ECO:0000256" key="3">
    <source>
        <dbReference type="SAM" id="SignalP"/>
    </source>
</evidence>
<feature type="chain" id="PRO_5003233648" description="Calcineurin-like phosphoesterase domain-containing protein" evidence="3">
    <location>
        <begin position="22"/>
        <end position="486"/>
    </location>
</feature>
<gene>
    <name evidence="5" type="ordered locus">AciX9_0012</name>
</gene>
<dbReference type="SUPFAM" id="SSF56300">
    <property type="entry name" value="Metallo-dependent phosphatases"/>
    <property type="match status" value="1"/>
</dbReference>
<dbReference type="EMBL" id="CP002480">
    <property type="protein sequence ID" value="ADW67103.1"/>
    <property type="molecule type" value="Genomic_DNA"/>
</dbReference>
<dbReference type="HOGENOM" id="CLU_038460_0_0_0"/>
<feature type="signal peptide" evidence="3">
    <location>
        <begin position="1"/>
        <end position="21"/>
    </location>
</feature>
<organism evidence="6">
    <name type="scientific">Granulicella tundricola (strain ATCC BAA-1859 / DSM 23138 / MP5ACTX9)</name>
    <dbReference type="NCBI Taxonomy" id="1198114"/>
    <lineage>
        <taxon>Bacteria</taxon>
        <taxon>Pseudomonadati</taxon>
        <taxon>Acidobacteriota</taxon>
        <taxon>Terriglobia</taxon>
        <taxon>Terriglobales</taxon>
        <taxon>Acidobacteriaceae</taxon>
        <taxon>Granulicella</taxon>
    </lineage>
</organism>
<dbReference type="RefSeq" id="WP_013578432.1">
    <property type="nucleotide sequence ID" value="NC_015064.1"/>
</dbReference>
<dbReference type="InterPro" id="IPR029052">
    <property type="entry name" value="Metallo-depent_PP-like"/>
</dbReference>
<dbReference type="PaxDb" id="1198114-AciX9_0012"/>
<dbReference type="OrthoDB" id="106957at2"/>